<keyword evidence="1" id="KW-0472">Membrane</keyword>
<dbReference type="PANTHER" id="PTHR14969:SF13">
    <property type="entry name" value="AT30094P"/>
    <property type="match status" value="1"/>
</dbReference>
<dbReference type="RefSeq" id="WP_315623974.1">
    <property type="nucleotide sequence ID" value="NZ_JAUHMF010000001.1"/>
</dbReference>
<dbReference type="InterPro" id="IPR036938">
    <property type="entry name" value="PAP2/HPO_sf"/>
</dbReference>
<accession>A0ABU3NNC4</accession>
<proteinExistence type="predicted"/>
<dbReference type="Proteomes" id="UP001254165">
    <property type="component" value="Unassembled WGS sequence"/>
</dbReference>
<name>A0ABU3NNC4_9CHLR</name>
<comment type="caution">
    <text evidence="3">The sequence shown here is derived from an EMBL/GenBank/DDBJ whole genome shotgun (WGS) entry which is preliminary data.</text>
</comment>
<keyword evidence="1" id="KW-1133">Transmembrane helix</keyword>
<evidence type="ECO:0000259" key="2">
    <source>
        <dbReference type="SMART" id="SM00014"/>
    </source>
</evidence>
<dbReference type="Pfam" id="PF01569">
    <property type="entry name" value="PAP2"/>
    <property type="match status" value="1"/>
</dbReference>
<feature type="transmembrane region" description="Helical" evidence="1">
    <location>
        <begin position="119"/>
        <end position="137"/>
    </location>
</feature>
<feature type="transmembrane region" description="Helical" evidence="1">
    <location>
        <begin position="265"/>
        <end position="287"/>
    </location>
</feature>
<dbReference type="SUPFAM" id="SSF48317">
    <property type="entry name" value="Acid phosphatase/Vanadium-dependent haloperoxidase"/>
    <property type="match status" value="1"/>
</dbReference>
<feature type="transmembrane region" description="Helical" evidence="1">
    <location>
        <begin position="177"/>
        <end position="197"/>
    </location>
</feature>
<dbReference type="SMART" id="SM00014">
    <property type="entry name" value="acidPPc"/>
    <property type="match status" value="1"/>
</dbReference>
<dbReference type="Gene3D" id="1.20.144.10">
    <property type="entry name" value="Phosphatidic acid phosphatase type 2/haloperoxidase"/>
    <property type="match status" value="1"/>
</dbReference>
<evidence type="ECO:0000313" key="3">
    <source>
        <dbReference type="EMBL" id="MDT8897321.1"/>
    </source>
</evidence>
<gene>
    <name evidence="3" type="ORF">QYE77_03510</name>
</gene>
<feature type="transmembrane region" description="Helical" evidence="1">
    <location>
        <begin position="223"/>
        <end position="245"/>
    </location>
</feature>
<sequence>MNQVTWVVAFQNLGSWLNPWMTFFSTLGTEQFYMLVMPLIFWCIDAGIGLRFALLLLLSGAFNTYFKFLFHAPRPFWVDPRVQAWAVETSFGIPSGHAQNAASLWGFGTTLVKSKSLKWLMGLVIILIGLSRVYLGVHFVGDVVVGWLIGAVLLVGFLWLEPRILRWWQRLRLGTQLFWVVLSSGLILVLGWSITFVNRSWVIPSEWVAVAQSKIGLIRLEPFSLSGLVTIAGTWLGALGGWVILTHHWQGYPKGGTMIQRTLRYALGIAGIGLFYIGLGLIFDQFLASLGVSEGSFIAMGLRYLRYVIIGAWVTAGAPWVFKILGLYSSKGG</sequence>
<feature type="transmembrane region" description="Helical" evidence="1">
    <location>
        <begin position="32"/>
        <end position="58"/>
    </location>
</feature>
<dbReference type="PANTHER" id="PTHR14969">
    <property type="entry name" value="SPHINGOSINE-1-PHOSPHATE PHOSPHOHYDROLASE"/>
    <property type="match status" value="1"/>
</dbReference>
<dbReference type="EMBL" id="JAUHMF010000001">
    <property type="protein sequence ID" value="MDT8897321.1"/>
    <property type="molecule type" value="Genomic_DNA"/>
</dbReference>
<keyword evidence="1" id="KW-0812">Transmembrane</keyword>
<feature type="transmembrane region" description="Helical" evidence="1">
    <location>
        <begin position="143"/>
        <end position="165"/>
    </location>
</feature>
<organism evidence="3 4">
    <name type="scientific">Thermanaerothrix solaris</name>
    <dbReference type="NCBI Taxonomy" id="3058434"/>
    <lineage>
        <taxon>Bacteria</taxon>
        <taxon>Bacillati</taxon>
        <taxon>Chloroflexota</taxon>
        <taxon>Anaerolineae</taxon>
        <taxon>Anaerolineales</taxon>
        <taxon>Anaerolineaceae</taxon>
        <taxon>Thermanaerothrix</taxon>
    </lineage>
</organism>
<dbReference type="InterPro" id="IPR000326">
    <property type="entry name" value="PAP2/HPO"/>
</dbReference>
<keyword evidence="4" id="KW-1185">Reference proteome</keyword>
<reference evidence="3 4" key="1">
    <citation type="submission" date="2023-07" db="EMBL/GenBank/DDBJ databases">
        <title>Novel species of Thermanaerothrix with wide hydrolytic capabilities.</title>
        <authorList>
            <person name="Zayulina K.S."/>
            <person name="Podosokorskaya O.A."/>
            <person name="Elcheninov A.G."/>
        </authorList>
    </citation>
    <scope>NUCLEOTIDE SEQUENCE [LARGE SCALE GENOMIC DNA]</scope>
    <source>
        <strain evidence="3 4">4228-RoL</strain>
    </source>
</reference>
<feature type="transmembrane region" description="Helical" evidence="1">
    <location>
        <begin position="307"/>
        <end position="328"/>
    </location>
</feature>
<feature type="domain" description="Phosphatidic acid phosphatase type 2/haloperoxidase" evidence="2">
    <location>
        <begin position="50"/>
        <end position="158"/>
    </location>
</feature>
<evidence type="ECO:0000313" key="4">
    <source>
        <dbReference type="Proteomes" id="UP001254165"/>
    </source>
</evidence>
<protein>
    <submittedName>
        <fullName evidence="3">Phosphatase PAP2 family protein</fullName>
    </submittedName>
</protein>
<evidence type="ECO:0000256" key="1">
    <source>
        <dbReference type="SAM" id="Phobius"/>
    </source>
</evidence>